<evidence type="ECO:0000256" key="10">
    <source>
        <dbReference type="ARBA" id="ARBA00023004"/>
    </source>
</evidence>
<proteinExistence type="inferred from homology"/>
<dbReference type="Proteomes" id="UP001575181">
    <property type="component" value="Unassembled WGS sequence"/>
</dbReference>
<evidence type="ECO:0000256" key="9">
    <source>
        <dbReference type="ARBA" id="ARBA00022989"/>
    </source>
</evidence>
<evidence type="ECO:0000256" key="8">
    <source>
        <dbReference type="ARBA" id="ARBA00022982"/>
    </source>
</evidence>
<reference evidence="15 16" key="1">
    <citation type="submission" date="2024-08" db="EMBL/GenBank/DDBJ databases">
        <title>Whole-genome sequencing of halo(alkali)philic microorganisms from hypersaline lakes.</title>
        <authorList>
            <person name="Sorokin D.Y."/>
            <person name="Merkel A.Y."/>
            <person name="Messina E."/>
            <person name="Yakimov M."/>
        </authorList>
    </citation>
    <scope>NUCLEOTIDE SEQUENCE [LARGE SCALE GENOMIC DNA]</scope>
    <source>
        <strain evidence="15 16">Cl-TMA</strain>
    </source>
</reference>
<dbReference type="PANTHER" id="PTHR30529:SF1">
    <property type="entry name" value="CYTOCHROME B561 HOMOLOG 2"/>
    <property type="match status" value="1"/>
</dbReference>
<evidence type="ECO:0000256" key="1">
    <source>
        <dbReference type="ARBA" id="ARBA00001970"/>
    </source>
</evidence>
<keyword evidence="8" id="KW-0249">Electron transport</keyword>
<evidence type="ECO:0000313" key="16">
    <source>
        <dbReference type="Proteomes" id="UP001575181"/>
    </source>
</evidence>
<dbReference type="InterPro" id="IPR052168">
    <property type="entry name" value="Cytochrome_b561_oxidase"/>
</dbReference>
<protein>
    <submittedName>
        <fullName evidence="15">Cytochrome b</fullName>
    </submittedName>
</protein>
<name>A0ABV4TU20_9GAMM</name>
<keyword evidence="3" id="KW-0813">Transport</keyword>
<dbReference type="PANTHER" id="PTHR30529">
    <property type="entry name" value="CYTOCHROME B561"/>
    <property type="match status" value="1"/>
</dbReference>
<feature type="transmembrane region" description="Helical" evidence="13">
    <location>
        <begin position="90"/>
        <end position="109"/>
    </location>
</feature>
<dbReference type="Pfam" id="PF01292">
    <property type="entry name" value="Ni_hydr_CYTB"/>
    <property type="match status" value="1"/>
</dbReference>
<evidence type="ECO:0000256" key="13">
    <source>
        <dbReference type="SAM" id="Phobius"/>
    </source>
</evidence>
<keyword evidence="6 13" id="KW-0812">Transmembrane</keyword>
<organism evidence="15 16">
    <name type="scientific">Thiohalorhabdus methylotrophus</name>
    <dbReference type="NCBI Taxonomy" id="3242694"/>
    <lineage>
        <taxon>Bacteria</taxon>
        <taxon>Pseudomonadati</taxon>
        <taxon>Pseudomonadota</taxon>
        <taxon>Gammaproteobacteria</taxon>
        <taxon>Thiohalorhabdales</taxon>
        <taxon>Thiohalorhabdaceae</taxon>
        <taxon>Thiohalorhabdus</taxon>
    </lineage>
</organism>
<keyword evidence="9 13" id="KW-1133">Transmembrane helix</keyword>
<evidence type="ECO:0000313" key="15">
    <source>
        <dbReference type="EMBL" id="MFA9460080.1"/>
    </source>
</evidence>
<dbReference type="InterPro" id="IPR016174">
    <property type="entry name" value="Di-haem_cyt_TM"/>
</dbReference>
<dbReference type="SUPFAM" id="SSF81342">
    <property type="entry name" value="Transmembrane di-heme cytochromes"/>
    <property type="match status" value="1"/>
</dbReference>
<evidence type="ECO:0000256" key="2">
    <source>
        <dbReference type="ARBA" id="ARBA00004651"/>
    </source>
</evidence>
<evidence type="ECO:0000256" key="6">
    <source>
        <dbReference type="ARBA" id="ARBA00022692"/>
    </source>
</evidence>
<evidence type="ECO:0000256" key="12">
    <source>
        <dbReference type="ARBA" id="ARBA00037975"/>
    </source>
</evidence>
<keyword evidence="11 13" id="KW-0472">Membrane</keyword>
<keyword evidence="7" id="KW-0479">Metal-binding</keyword>
<dbReference type="RefSeq" id="WP_373654869.1">
    <property type="nucleotide sequence ID" value="NZ_JBGUAW010000003.1"/>
</dbReference>
<comment type="caution">
    <text evidence="15">The sequence shown here is derived from an EMBL/GenBank/DDBJ whole genome shotgun (WGS) entry which is preliminary data.</text>
</comment>
<evidence type="ECO:0000259" key="14">
    <source>
        <dbReference type="Pfam" id="PF01292"/>
    </source>
</evidence>
<evidence type="ECO:0000256" key="7">
    <source>
        <dbReference type="ARBA" id="ARBA00022723"/>
    </source>
</evidence>
<accession>A0ABV4TU20</accession>
<keyword evidence="16" id="KW-1185">Reference proteome</keyword>
<evidence type="ECO:0000256" key="4">
    <source>
        <dbReference type="ARBA" id="ARBA00022475"/>
    </source>
</evidence>
<keyword evidence="5" id="KW-0349">Heme</keyword>
<keyword evidence="10" id="KW-0408">Iron</keyword>
<evidence type="ECO:0000256" key="5">
    <source>
        <dbReference type="ARBA" id="ARBA00022617"/>
    </source>
</evidence>
<gene>
    <name evidence="15" type="ORF">ACERLL_04510</name>
</gene>
<keyword evidence="4" id="KW-1003">Cell membrane</keyword>
<feature type="domain" description="Cytochrome b561 bacterial/Ni-hydrogenase" evidence="14">
    <location>
        <begin position="10"/>
        <end position="178"/>
    </location>
</feature>
<dbReference type="InterPro" id="IPR011577">
    <property type="entry name" value="Cyt_b561_bac/Ni-Hgenase"/>
</dbReference>
<sequence length="192" mass="21512">MQLGNTRDSYGWVAIGLHWISALAIFGLFGLGLWMVELTYYDPWYNRGPALHKSVGILLFGLLLGRILWRRLNPAPTPEGSPLERRTAVLAHRAMLGLLLVLMAAGYLISTAEGRGIEVFGWFEVPAVAAGFERQEDLAGWLHRWLSYGLIALVALHAAASLKHHFFDRDRTLRRMLRPGTSDVSSNKELHP</sequence>
<feature type="transmembrane region" description="Helical" evidence="13">
    <location>
        <begin position="12"/>
        <end position="35"/>
    </location>
</feature>
<dbReference type="Gene3D" id="1.20.950.20">
    <property type="entry name" value="Transmembrane di-heme cytochromes, Chain C"/>
    <property type="match status" value="1"/>
</dbReference>
<comment type="subcellular location">
    <subcellularLocation>
        <location evidence="2">Cell membrane</location>
        <topology evidence="2">Multi-pass membrane protein</topology>
    </subcellularLocation>
</comment>
<evidence type="ECO:0000256" key="11">
    <source>
        <dbReference type="ARBA" id="ARBA00023136"/>
    </source>
</evidence>
<feature type="transmembrane region" description="Helical" evidence="13">
    <location>
        <begin position="50"/>
        <end position="69"/>
    </location>
</feature>
<comment type="cofactor">
    <cofactor evidence="1">
        <name>heme b</name>
        <dbReference type="ChEBI" id="CHEBI:60344"/>
    </cofactor>
</comment>
<evidence type="ECO:0000256" key="3">
    <source>
        <dbReference type="ARBA" id="ARBA00022448"/>
    </source>
</evidence>
<feature type="transmembrane region" description="Helical" evidence="13">
    <location>
        <begin position="145"/>
        <end position="166"/>
    </location>
</feature>
<dbReference type="EMBL" id="JBGUAW010000003">
    <property type="protein sequence ID" value="MFA9460080.1"/>
    <property type="molecule type" value="Genomic_DNA"/>
</dbReference>
<comment type="similarity">
    <text evidence="12">Belongs to the cytochrome b561 family.</text>
</comment>